<dbReference type="Pfam" id="PF17725">
    <property type="entry name" value="YBD"/>
    <property type="match status" value="1"/>
</dbReference>
<dbReference type="GO" id="GO:0035329">
    <property type="term" value="P:hippo signaling"/>
    <property type="evidence" value="ECO:0007669"/>
    <property type="project" value="TreeGrafter"/>
</dbReference>
<dbReference type="InterPro" id="IPR041086">
    <property type="entry name" value="YBD"/>
</dbReference>
<evidence type="ECO:0000256" key="4">
    <source>
        <dbReference type="ARBA" id="ARBA00023125"/>
    </source>
</evidence>
<dbReference type="Proteomes" id="UP000887540">
    <property type="component" value="Unplaced"/>
</dbReference>
<dbReference type="GO" id="GO:0005634">
    <property type="term" value="C:nucleus"/>
    <property type="evidence" value="ECO:0007669"/>
    <property type="project" value="UniProtKB-SubCell"/>
</dbReference>
<proteinExistence type="predicted"/>
<keyword evidence="2" id="KW-0217">Developmental protein</keyword>
<reference evidence="10" key="1">
    <citation type="submission" date="2022-11" db="UniProtKB">
        <authorList>
            <consortium name="WormBaseParasite"/>
        </authorList>
    </citation>
    <scope>IDENTIFICATION</scope>
</reference>
<accession>A0A914CXB9</accession>
<evidence type="ECO:0000259" key="8">
    <source>
        <dbReference type="Pfam" id="PF17725"/>
    </source>
</evidence>
<keyword evidence="6" id="KW-0539">Nucleus</keyword>
<dbReference type="PANTHER" id="PTHR11834">
    <property type="entry name" value="TRANSCRIPTIONAL ENHANCER FACTOR TEF RELATED"/>
    <property type="match status" value="1"/>
</dbReference>
<dbReference type="GO" id="GO:0048568">
    <property type="term" value="P:embryonic organ development"/>
    <property type="evidence" value="ECO:0007669"/>
    <property type="project" value="TreeGrafter"/>
</dbReference>
<sequence>MQTKMKGHNPDQKQPLDESSPQQAQKSTPISLATAPSLYNNNSTSSQAPLSTPNGAPRNILEHPKPLKIETGNLPDSVASVLGQAAVAAIGQATAGMPQAAAAMAPTWPYNPHALQSMFPPYYTSLNPEESLFQMFNMANIVSSAAQMPLLNGKSQQAPPTEDRTIASSKLTLCGFVAYVQGPGEETKTDLLRIPRISEEPMENIQIGMVLEKYPPELVELFNKGPTDAFFLVKCWANVAFSIPNDERTANYAVDSYYETPFNFDISVSTKVCSFGKQVVEKVEIYSPIEESSATPLYHFKVENSPMCDYMVRFIAELKKLGDTEGALVMNNVLDNFTILQIVKNKETDETLMVIAFVIEVSPEPESSCRIYRLVH</sequence>
<feature type="compositionally biased region" description="Polar residues" evidence="7">
    <location>
        <begin position="17"/>
        <end position="31"/>
    </location>
</feature>
<dbReference type="GO" id="GO:0000978">
    <property type="term" value="F:RNA polymerase II cis-regulatory region sequence-specific DNA binding"/>
    <property type="evidence" value="ECO:0007669"/>
    <property type="project" value="TreeGrafter"/>
</dbReference>
<feature type="domain" description="YAP binding" evidence="8">
    <location>
        <begin position="169"/>
        <end position="374"/>
    </location>
</feature>
<keyword evidence="9" id="KW-1185">Reference proteome</keyword>
<evidence type="ECO:0000256" key="3">
    <source>
        <dbReference type="ARBA" id="ARBA00023015"/>
    </source>
</evidence>
<evidence type="ECO:0000313" key="10">
    <source>
        <dbReference type="WBParaSite" id="ACRNAN_scaffold1587.g29216.t1"/>
    </source>
</evidence>
<dbReference type="GO" id="GO:0005667">
    <property type="term" value="C:transcription regulator complex"/>
    <property type="evidence" value="ECO:0007669"/>
    <property type="project" value="TreeGrafter"/>
</dbReference>
<evidence type="ECO:0000256" key="1">
    <source>
        <dbReference type="ARBA" id="ARBA00004123"/>
    </source>
</evidence>
<dbReference type="GO" id="GO:0000981">
    <property type="term" value="F:DNA-binding transcription factor activity, RNA polymerase II-specific"/>
    <property type="evidence" value="ECO:0007669"/>
    <property type="project" value="TreeGrafter"/>
</dbReference>
<dbReference type="InterPro" id="IPR050937">
    <property type="entry name" value="TEC1_TEAD_TF"/>
</dbReference>
<keyword evidence="5" id="KW-0804">Transcription</keyword>
<keyword evidence="3" id="KW-0805">Transcription regulation</keyword>
<dbReference type="Gene3D" id="2.70.50.80">
    <property type="match status" value="1"/>
</dbReference>
<name>A0A914CXB9_9BILA</name>
<evidence type="ECO:0000256" key="2">
    <source>
        <dbReference type="ARBA" id="ARBA00022473"/>
    </source>
</evidence>
<feature type="region of interest" description="Disordered" evidence="7">
    <location>
        <begin position="1"/>
        <end position="62"/>
    </location>
</feature>
<protein>
    <submittedName>
        <fullName evidence="10">YAP binding domain-containing protein</fullName>
    </submittedName>
</protein>
<dbReference type="PANTHER" id="PTHR11834:SF0">
    <property type="entry name" value="PROTEIN SCALLOPED"/>
    <property type="match status" value="1"/>
</dbReference>
<feature type="compositionally biased region" description="Polar residues" evidence="7">
    <location>
        <begin position="37"/>
        <end position="54"/>
    </location>
</feature>
<evidence type="ECO:0000256" key="7">
    <source>
        <dbReference type="SAM" id="MobiDB-lite"/>
    </source>
</evidence>
<dbReference type="WBParaSite" id="ACRNAN_scaffold1587.g29216.t1">
    <property type="protein sequence ID" value="ACRNAN_scaffold1587.g29216.t1"/>
    <property type="gene ID" value="ACRNAN_scaffold1587.g29216"/>
</dbReference>
<organism evidence="9 10">
    <name type="scientific">Acrobeloides nanus</name>
    <dbReference type="NCBI Taxonomy" id="290746"/>
    <lineage>
        <taxon>Eukaryota</taxon>
        <taxon>Metazoa</taxon>
        <taxon>Ecdysozoa</taxon>
        <taxon>Nematoda</taxon>
        <taxon>Chromadorea</taxon>
        <taxon>Rhabditida</taxon>
        <taxon>Tylenchina</taxon>
        <taxon>Cephalobomorpha</taxon>
        <taxon>Cephaloboidea</taxon>
        <taxon>Cephalobidae</taxon>
        <taxon>Acrobeloides</taxon>
    </lineage>
</organism>
<keyword evidence="4" id="KW-0238">DNA-binding</keyword>
<evidence type="ECO:0000256" key="6">
    <source>
        <dbReference type="ARBA" id="ARBA00023242"/>
    </source>
</evidence>
<dbReference type="AlphaFoldDB" id="A0A914CXB9"/>
<dbReference type="FunFam" id="2.70.50.80:FF:000005">
    <property type="entry name" value="Transcription enhancer factor-like protein egl-44"/>
    <property type="match status" value="1"/>
</dbReference>
<comment type="subcellular location">
    <subcellularLocation>
        <location evidence="1">Nucleus</location>
    </subcellularLocation>
</comment>
<evidence type="ECO:0000313" key="9">
    <source>
        <dbReference type="Proteomes" id="UP000887540"/>
    </source>
</evidence>
<evidence type="ECO:0000256" key="5">
    <source>
        <dbReference type="ARBA" id="ARBA00023163"/>
    </source>
</evidence>